<name>A0A3M8D008_9BACL</name>
<dbReference type="PANTHER" id="PTHR21445">
    <property type="entry name" value="ENDONUCLEASE IV ENDODEOXYRIBONUCLEASE IV"/>
    <property type="match status" value="1"/>
</dbReference>
<evidence type="ECO:0000256" key="6">
    <source>
        <dbReference type="ARBA" id="ARBA00022801"/>
    </source>
</evidence>
<comment type="cofactor">
    <cofactor evidence="1">
        <name>Zn(2+)</name>
        <dbReference type="ChEBI" id="CHEBI:29105"/>
    </cofactor>
</comment>
<dbReference type="PANTHER" id="PTHR21445:SF0">
    <property type="entry name" value="APURINIC-APYRIMIDINIC ENDONUCLEASE"/>
    <property type="match status" value="1"/>
</dbReference>
<keyword evidence="6 10" id="KW-0378">Hydrolase</keyword>
<dbReference type="InterPro" id="IPR036237">
    <property type="entry name" value="Xyl_isomerase-like_sf"/>
</dbReference>
<dbReference type="AlphaFoldDB" id="A0A3M8D008"/>
<comment type="similarity">
    <text evidence="2">Belongs to the AP endonuclease 2 family.</text>
</comment>
<organism evidence="10 11">
    <name type="scientific">Brevibacillus fluminis</name>
    <dbReference type="NCBI Taxonomy" id="511487"/>
    <lineage>
        <taxon>Bacteria</taxon>
        <taxon>Bacillati</taxon>
        <taxon>Bacillota</taxon>
        <taxon>Bacilli</taxon>
        <taxon>Bacillales</taxon>
        <taxon>Paenibacillaceae</taxon>
        <taxon>Brevibacillus</taxon>
    </lineage>
</organism>
<evidence type="ECO:0000256" key="2">
    <source>
        <dbReference type="ARBA" id="ARBA00005340"/>
    </source>
</evidence>
<dbReference type="GO" id="GO:0003677">
    <property type="term" value="F:DNA binding"/>
    <property type="evidence" value="ECO:0007669"/>
    <property type="project" value="InterPro"/>
</dbReference>
<dbReference type="GO" id="GO:0008270">
    <property type="term" value="F:zinc ion binding"/>
    <property type="evidence" value="ECO:0007669"/>
    <property type="project" value="InterPro"/>
</dbReference>
<proteinExistence type="inferred from homology"/>
<keyword evidence="4" id="KW-0479">Metal-binding</keyword>
<evidence type="ECO:0000256" key="5">
    <source>
        <dbReference type="ARBA" id="ARBA00022763"/>
    </source>
</evidence>
<dbReference type="GO" id="GO:0003906">
    <property type="term" value="F:DNA-(apurinic or apyrimidinic site) endonuclease activity"/>
    <property type="evidence" value="ECO:0007669"/>
    <property type="project" value="TreeGrafter"/>
</dbReference>
<protein>
    <submittedName>
        <fullName evidence="10">Deoxyribonuclease IV</fullName>
        <ecNumber evidence="10">3.1.21.2</ecNumber>
    </submittedName>
</protein>
<accession>A0A3M8D008</accession>
<sequence length="280" mass="30777">MKIGSHVSTRNGYFGAAQQTVRLGGKAFQYFPKNPRSLTVKSFDHQDANNCARLCQEHGLVSIAHTAYPTNLSEADDAMRRVMMASIANDLEIAEACGSIGVVVHFGKYKGADPLMGYTLMINMLNQILRDWEGSALVLIENNAGQGAKMGITFEELVQIRKLSAYPEKIGFCLDTCHAFASGLWNGSNWPALVEKGTELGYFPHLKAVHLNDSMHESSSYRDRHANVGKGYIGETSMRGFLQSPVIREMPVILETPSSASYTHQDEIAYVHSLAESNDG</sequence>
<evidence type="ECO:0000256" key="1">
    <source>
        <dbReference type="ARBA" id="ARBA00001947"/>
    </source>
</evidence>
<dbReference type="EMBL" id="RHHQ01000023">
    <property type="protein sequence ID" value="RNB81218.1"/>
    <property type="molecule type" value="Genomic_DNA"/>
</dbReference>
<dbReference type="PROSITE" id="PS00730">
    <property type="entry name" value="AP_NUCLEASE_F2_2"/>
    <property type="match status" value="1"/>
</dbReference>
<keyword evidence="5" id="KW-0227">DNA damage</keyword>
<dbReference type="PROSITE" id="PS51432">
    <property type="entry name" value="AP_NUCLEASE_F2_4"/>
    <property type="match status" value="1"/>
</dbReference>
<feature type="domain" description="Xylose isomerase-like TIM barrel" evidence="9">
    <location>
        <begin position="19"/>
        <end position="260"/>
    </location>
</feature>
<dbReference type="Pfam" id="PF01261">
    <property type="entry name" value="AP_endonuc_2"/>
    <property type="match status" value="1"/>
</dbReference>
<evidence type="ECO:0000256" key="7">
    <source>
        <dbReference type="ARBA" id="ARBA00022833"/>
    </source>
</evidence>
<keyword evidence="8" id="KW-0234">DNA repair</keyword>
<dbReference type="OrthoDB" id="9805666at2"/>
<dbReference type="InterPro" id="IPR001719">
    <property type="entry name" value="AP_endonuc_2"/>
</dbReference>
<dbReference type="GO" id="GO:0006284">
    <property type="term" value="P:base-excision repair"/>
    <property type="evidence" value="ECO:0007669"/>
    <property type="project" value="TreeGrafter"/>
</dbReference>
<reference evidence="10 11" key="1">
    <citation type="submission" date="2018-10" db="EMBL/GenBank/DDBJ databases">
        <title>Phylogenomics of Brevibacillus.</title>
        <authorList>
            <person name="Dunlap C."/>
        </authorList>
    </citation>
    <scope>NUCLEOTIDE SEQUENCE [LARGE SCALE GENOMIC DNA]</scope>
    <source>
        <strain evidence="10 11">JCM 15716</strain>
    </source>
</reference>
<evidence type="ECO:0000256" key="8">
    <source>
        <dbReference type="ARBA" id="ARBA00023204"/>
    </source>
</evidence>
<dbReference type="InterPro" id="IPR018246">
    <property type="entry name" value="AP_endonuc_F2_Zn_BS"/>
</dbReference>
<keyword evidence="3" id="KW-0540">Nuclease</keyword>
<keyword evidence="11" id="KW-1185">Reference proteome</keyword>
<dbReference type="SUPFAM" id="SSF51658">
    <property type="entry name" value="Xylose isomerase-like"/>
    <property type="match status" value="1"/>
</dbReference>
<evidence type="ECO:0000313" key="10">
    <source>
        <dbReference type="EMBL" id="RNB81218.1"/>
    </source>
</evidence>
<evidence type="ECO:0000313" key="11">
    <source>
        <dbReference type="Proteomes" id="UP000271031"/>
    </source>
</evidence>
<dbReference type="Proteomes" id="UP000271031">
    <property type="component" value="Unassembled WGS sequence"/>
</dbReference>
<comment type="caution">
    <text evidence="10">The sequence shown here is derived from an EMBL/GenBank/DDBJ whole genome shotgun (WGS) entry which is preliminary data.</text>
</comment>
<dbReference type="GO" id="GO:0008081">
    <property type="term" value="F:phosphoric diester hydrolase activity"/>
    <property type="evidence" value="ECO:0007669"/>
    <property type="project" value="TreeGrafter"/>
</dbReference>
<evidence type="ECO:0000256" key="3">
    <source>
        <dbReference type="ARBA" id="ARBA00022722"/>
    </source>
</evidence>
<dbReference type="Gene3D" id="3.20.20.150">
    <property type="entry name" value="Divalent-metal-dependent TIM barrel enzymes"/>
    <property type="match status" value="1"/>
</dbReference>
<keyword evidence="7" id="KW-0862">Zinc</keyword>
<dbReference type="EC" id="3.1.21.2" evidence="10"/>
<dbReference type="GO" id="GO:0008833">
    <property type="term" value="F:deoxyribonuclease IV (phage-T4-induced) activity"/>
    <property type="evidence" value="ECO:0007669"/>
    <property type="project" value="UniProtKB-EC"/>
</dbReference>
<dbReference type="SMART" id="SM00518">
    <property type="entry name" value="AP2Ec"/>
    <property type="match status" value="1"/>
</dbReference>
<dbReference type="RefSeq" id="WP_122920900.1">
    <property type="nucleotide sequence ID" value="NZ_RHHQ01000023.1"/>
</dbReference>
<evidence type="ECO:0000256" key="4">
    <source>
        <dbReference type="ARBA" id="ARBA00022723"/>
    </source>
</evidence>
<evidence type="ECO:0000259" key="9">
    <source>
        <dbReference type="Pfam" id="PF01261"/>
    </source>
</evidence>
<dbReference type="InterPro" id="IPR013022">
    <property type="entry name" value="Xyl_isomerase-like_TIM-brl"/>
</dbReference>
<dbReference type="NCBIfam" id="TIGR00587">
    <property type="entry name" value="nfo"/>
    <property type="match status" value="1"/>
</dbReference>
<gene>
    <name evidence="10" type="ORF">EDM56_26220</name>
</gene>